<feature type="signal peptide" evidence="1">
    <location>
        <begin position="1"/>
        <end position="23"/>
    </location>
</feature>
<evidence type="ECO:0000313" key="4">
    <source>
        <dbReference type="Proteomes" id="UP001154282"/>
    </source>
</evidence>
<dbReference type="AlphaFoldDB" id="A0AAV0MWN9"/>
<dbReference type="EMBL" id="CAMGYJ010000007">
    <property type="protein sequence ID" value="CAI0450767.1"/>
    <property type="molecule type" value="Genomic_DNA"/>
</dbReference>
<organism evidence="2 4">
    <name type="scientific">Linum tenue</name>
    <dbReference type="NCBI Taxonomy" id="586396"/>
    <lineage>
        <taxon>Eukaryota</taxon>
        <taxon>Viridiplantae</taxon>
        <taxon>Streptophyta</taxon>
        <taxon>Embryophyta</taxon>
        <taxon>Tracheophyta</taxon>
        <taxon>Spermatophyta</taxon>
        <taxon>Magnoliopsida</taxon>
        <taxon>eudicotyledons</taxon>
        <taxon>Gunneridae</taxon>
        <taxon>Pentapetalae</taxon>
        <taxon>rosids</taxon>
        <taxon>fabids</taxon>
        <taxon>Malpighiales</taxon>
        <taxon>Linaceae</taxon>
        <taxon>Linum</taxon>
    </lineage>
</organism>
<comment type="caution">
    <text evidence="2">The sequence shown here is derived from an EMBL/GenBank/DDBJ whole genome shotgun (WGS) entry which is preliminary data.</text>
</comment>
<sequence length="67" mass="7719">MALDLRIAICFILIASFVIGSQASNARYFPQEISTSSSQDQPDGYRRHWCCNWWIGWCCHLSPTRLP</sequence>
<accession>A0AAV0MWN9</accession>
<name>A0AAV0MWN9_9ROSI</name>
<gene>
    <name evidence="2" type="ORF">LITE_LOCUS30629</name>
    <name evidence="3" type="ORF">LITE_LOCUS30631</name>
</gene>
<protein>
    <submittedName>
        <fullName evidence="2">Uncharacterized protein</fullName>
    </submittedName>
</protein>
<evidence type="ECO:0000256" key="1">
    <source>
        <dbReference type="SAM" id="SignalP"/>
    </source>
</evidence>
<keyword evidence="4" id="KW-1185">Reference proteome</keyword>
<dbReference type="Proteomes" id="UP001154282">
    <property type="component" value="Unassembled WGS sequence"/>
</dbReference>
<dbReference type="EMBL" id="CAMGYJ010000007">
    <property type="protein sequence ID" value="CAI0450765.1"/>
    <property type="molecule type" value="Genomic_DNA"/>
</dbReference>
<proteinExistence type="predicted"/>
<evidence type="ECO:0000313" key="3">
    <source>
        <dbReference type="EMBL" id="CAI0450767.1"/>
    </source>
</evidence>
<dbReference type="EMBL" id="CAMGYJ010000007">
    <property type="protein sequence ID" value="CAI0450764.1"/>
    <property type="molecule type" value="Genomic_DNA"/>
</dbReference>
<keyword evidence="1" id="KW-0732">Signal</keyword>
<evidence type="ECO:0000313" key="2">
    <source>
        <dbReference type="EMBL" id="CAI0450765.1"/>
    </source>
</evidence>
<reference evidence="2" key="1">
    <citation type="submission" date="2022-08" db="EMBL/GenBank/DDBJ databases">
        <authorList>
            <person name="Gutierrez-Valencia J."/>
        </authorList>
    </citation>
    <scope>NUCLEOTIDE SEQUENCE</scope>
</reference>
<feature type="chain" id="PRO_5044713759" evidence="1">
    <location>
        <begin position="24"/>
        <end position="67"/>
    </location>
</feature>